<evidence type="ECO:0000259" key="2">
    <source>
        <dbReference type="PROSITE" id="PS50001"/>
    </source>
</evidence>
<dbReference type="SUPFAM" id="SSF55550">
    <property type="entry name" value="SH2 domain"/>
    <property type="match status" value="1"/>
</dbReference>
<evidence type="ECO:0000313" key="4">
    <source>
        <dbReference type="Proteomes" id="UP001651158"/>
    </source>
</evidence>
<accession>A0ABR4Q2Y6</accession>
<keyword evidence="4" id="KW-1185">Reference proteome</keyword>
<dbReference type="InterPro" id="IPR000980">
    <property type="entry name" value="SH2"/>
</dbReference>
<organism evidence="3 4">
    <name type="scientific">Taenia crassiceps</name>
    <dbReference type="NCBI Taxonomy" id="6207"/>
    <lineage>
        <taxon>Eukaryota</taxon>
        <taxon>Metazoa</taxon>
        <taxon>Spiralia</taxon>
        <taxon>Lophotrochozoa</taxon>
        <taxon>Platyhelminthes</taxon>
        <taxon>Cestoda</taxon>
        <taxon>Eucestoda</taxon>
        <taxon>Cyclophyllidea</taxon>
        <taxon>Taeniidae</taxon>
        <taxon>Taenia</taxon>
    </lineage>
</organism>
<dbReference type="CDD" id="cd00173">
    <property type="entry name" value="SH2"/>
    <property type="match status" value="1"/>
</dbReference>
<dbReference type="Gene3D" id="3.30.505.10">
    <property type="entry name" value="SH2 domain"/>
    <property type="match status" value="1"/>
</dbReference>
<keyword evidence="1" id="KW-0727">SH2 domain</keyword>
<protein>
    <recommendedName>
        <fullName evidence="2">SH2 domain-containing protein</fullName>
    </recommendedName>
</protein>
<dbReference type="EMBL" id="JAKROA010000015">
    <property type="protein sequence ID" value="KAL5103884.1"/>
    <property type="molecule type" value="Genomic_DNA"/>
</dbReference>
<evidence type="ECO:0000313" key="3">
    <source>
        <dbReference type="EMBL" id="KAL5103884.1"/>
    </source>
</evidence>
<reference evidence="3 4" key="1">
    <citation type="journal article" date="2022" name="Front. Cell. Infect. Microbiol.">
        <title>The Genomes of Two Strains of Taenia crassiceps the Animal Model for the Study of Human Cysticercosis.</title>
        <authorList>
            <person name="Bobes R.J."/>
            <person name="Estrada K."/>
            <person name="Rios-Valencia D.G."/>
            <person name="Calderon-Gallegos A."/>
            <person name="de la Torre P."/>
            <person name="Carrero J.C."/>
            <person name="Sanchez-Flores A."/>
            <person name="Laclette J.P."/>
        </authorList>
    </citation>
    <scope>NUCLEOTIDE SEQUENCE [LARGE SCALE GENOMIC DNA]</scope>
    <source>
        <strain evidence="3">WFUcys</strain>
    </source>
</reference>
<sequence>MAMCLDTDRSGAITYLNTTLYLCSFNYIVRPSSEGNFFAVSVRSKGGQIKHYKIYFEPSDQSCYLFPNKTFQTVEDLVVNYMETEIEPDSILQAYRPFKDSLPA</sequence>
<name>A0ABR4Q2Y6_9CEST</name>
<comment type="caution">
    <text evidence="3">The sequence shown here is derived from an EMBL/GenBank/DDBJ whole genome shotgun (WGS) entry which is preliminary data.</text>
</comment>
<dbReference type="PROSITE" id="PS50001">
    <property type="entry name" value="SH2"/>
    <property type="match status" value="1"/>
</dbReference>
<dbReference type="Proteomes" id="UP001651158">
    <property type="component" value="Unassembled WGS sequence"/>
</dbReference>
<feature type="domain" description="SH2" evidence="2">
    <location>
        <begin position="1"/>
        <end position="98"/>
    </location>
</feature>
<gene>
    <name evidence="3" type="ORF">TcWFU_003902</name>
</gene>
<proteinExistence type="predicted"/>
<dbReference type="Pfam" id="PF00017">
    <property type="entry name" value="SH2"/>
    <property type="match status" value="1"/>
</dbReference>
<dbReference type="InterPro" id="IPR036860">
    <property type="entry name" value="SH2_dom_sf"/>
</dbReference>
<evidence type="ECO:0000256" key="1">
    <source>
        <dbReference type="PROSITE-ProRule" id="PRU00191"/>
    </source>
</evidence>